<dbReference type="InterPro" id="IPR019819">
    <property type="entry name" value="Carboxylesterase_B_CS"/>
</dbReference>
<evidence type="ECO:0000313" key="5">
    <source>
        <dbReference type="EMBL" id="GMH97768.1"/>
    </source>
</evidence>
<dbReference type="OrthoDB" id="408631at2759"/>
<dbReference type="AlphaFoldDB" id="A0A9W7F1Q7"/>
<dbReference type="SUPFAM" id="SSF53474">
    <property type="entry name" value="alpha/beta-Hydrolases"/>
    <property type="match status" value="1"/>
</dbReference>
<evidence type="ECO:0000256" key="3">
    <source>
        <dbReference type="RuleBase" id="RU361235"/>
    </source>
</evidence>
<dbReference type="InterPro" id="IPR002018">
    <property type="entry name" value="CarbesteraseB"/>
</dbReference>
<dbReference type="InterPro" id="IPR019826">
    <property type="entry name" value="Carboxylesterase_B_AS"/>
</dbReference>
<feature type="chain" id="PRO_5041019407" description="Carboxylic ester hydrolase" evidence="3">
    <location>
        <begin position="25"/>
        <end position="521"/>
    </location>
</feature>
<dbReference type="EC" id="3.1.1.-" evidence="3"/>
<dbReference type="EMBL" id="BRXY01000501">
    <property type="protein sequence ID" value="GMH97768.1"/>
    <property type="molecule type" value="Genomic_DNA"/>
</dbReference>
<dbReference type="PROSITE" id="PS00122">
    <property type="entry name" value="CARBOXYLESTERASE_B_1"/>
    <property type="match status" value="1"/>
</dbReference>
<protein>
    <recommendedName>
        <fullName evidence="3">Carboxylic ester hydrolase</fullName>
        <ecNumber evidence="3">3.1.1.-</ecNumber>
    </recommendedName>
</protein>
<accession>A0A9W7F1Q7</accession>
<proteinExistence type="inferred from homology"/>
<name>A0A9W7F1Q7_9STRA</name>
<evidence type="ECO:0000256" key="2">
    <source>
        <dbReference type="ARBA" id="ARBA00022801"/>
    </source>
</evidence>
<dbReference type="Proteomes" id="UP001165085">
    <property type="component" value="Unassembled WGS sequence"/>
</dbReference>
<dbReference type="GO" id="GO:0016787">
    <property type="term" value="F:hydrolase activity"/>
    <property type="evidence" value="ECO:0007669"/>
    <property type="project" value="UniProtKB-KW"/>
</dbReference>
<dbReference type="InterPro" id="IPR050309">
    <property type="entry name" value="Type-B_Carboxylest/Lipase"/>
</dbReference>
<comment type="similarity">
    <text evidence="1 3">Belongs to the type-B carboxylesterase/lipase family.</text>
</comment>
<dbReference type="PANTHER" id="PTHR11559">
    <property type="entry name" value="CARBOXYLESTERASE"/>
    <property type="match status" value="1"/>
</dbReference>
<dbReference type="Gene3D" id="3.40.50.1820">
    <property type="entry name" value="alpha/beta hydrolase"/>
    <property type="match status" value="1"/>
</dbReference>
<feature type="signal peptide" evidence="3">
    <location>
        <begin position="1"/>
        <end position="24"/>
    </location>
</feature>
<dbReference type="InterPro" id="IPR029058">
    <property type="entry name" value="AB_hydrolase_fold"/>
</dbReference>
<reference evidence="6" key="1">
    <citation type="journal article" date="2023" name="Commun. Biol.">
        <title>Genome analysis of Parmales, the sister group of diatoms, reveals the evolutionary specialization of diatoms from phago-mixotrophs to photoautotrophs.</title>
        <authorList>
            <person name="Ban H."/>
            <person name="Sato S."/>
            <person name="Yoshikawa S."/>
            <person name="Yamada K."/>
            <person name="Nakamura Y."/>
            <person name="Ichinomiya M."/>
            <person name="Sato N."/>
            <person name="Blanc-Mathieu R."/>
            <person name="Endo H."/>
            <person name="Kuwata A."/>
            <person name="Ogata H."/>
        </authorList>
    </citation>
    <scope>NUCLEOTIDE SEQUENCE [LARGE SCALE GENOMIC DNA]</scope>
    <source>
        <strain evidence="6">NIES 3701</strain>
    </source>
</reference>
<evidence type="ECO:0000256" key="1">
    <source>
        <dbReference type="ARBA" id="ARBA00005964"/>
    </source>
</evidence>
<feature type="domain" description="Carboxylesterase type B" evidence="4">
    <location>
        <begin position="28"/>
        <end position="501"/>
    </location>
</feature>
<evidence type="ECO:0000259" key="4">
    <source>
        <dbReference type="Pfam" id="PF00135"/>
    </source>
</evidence>
<sequence length="521" mass="56960">MVHVKPLAFALLALTLNNLAKVDASDGGQTVFKGIRYTAQPARFSPTDEPLPFDPTLPYDTWGNVCPQDTSLAPDPITVDEDCLFLNVFTPNFASQPSSEKLPVMFYIHGGGLTQGYSQQLSMERLAKEYNVVAVNVNYRLGALGFFADEELTKENGASGGANGAIDQVTALKWVQKNIHLFGGDPEQVTIFGESAGGTSVCHLLSAPMAKGLYKRAMIESGPCVGPWGVRGSAGTMYAYGVAFKEQAGKTLDELKTMPVDQLMSDLGGQTYGFINYDGMFFVDEKLTPERLAEGSINVDLNDGIVIGANSVDTLLMTPWDVFGNVSLPITQDQYYDGVMKILPTKTAYEALKGPYSIAHWNNDPTQAWQQLNADLCVICPTQSMATMLTTGLNSGRVLFNYNYRGACDSLRASHAAELCELFVDYETDGAECTEIMMQDFDMDLADTMQAYWSSFAKGGVPVAKVGDPEWEEFSKGQKLLSISKDSRLVSNNEFQRCNMWNDVADKVKVEACFTASVIKF</sequence>
<comment type="caution">
    <text evidence="5">The sequence shown here is derived from an EMBL/GenBank/DDBJ whole genome shotgun (WGS) entry which is preliminary data.</text>
</comment>
<organism evidence="5 6">
    <name type="scientific">Triparma strigata</name>
    <dbReference type="NCBI Taxonomy" id="1606541"/>
    <lineage>
        <taxon>Eukaryota</taxon>
        <taxon>Sar</taxon>
        <taxon>Stramenopiles</taxon>
        <taxon>Ochrophyta</taxon>
        <taxon>Bolidophyceae</taxon>
        <taxon>Parmales</taxon>
        <taxon>Triparmaceae</taxon>
        <taxon>Triparma</taxon>
    </lineage>
</organism>
<gene>
    <name evidence="5" type="ORF">TrST_g12648</name>
</gene>
<keyword evidence="2 3" id="KW-0378">Hydrolase</keyword>
<dbReference type="PROSITE" id="PS00941">
    <property type="entry name" value="CARBOXYLESTERASE_B_2"/>
    <property type="match status" value="1"/>
</dbReference>
<keyword evidence="3" id="KW-0732">Signal</keyword>
<dbReference type="Pfam" id="PF00135">
    <property type="entry name" value="COesterase"/>
    <property type="match status" value="1"/>
</dbReference>
<evidence type="ECO:0000313" key="6">
    <source>
        <dbReference type="Proteomes" id="UP001165085"/>
    </source>
</evidence>
<keyword evidence="6" id="KW-1185">Reference proteome</keyword>